<sequence>MKIKDNLHYSAEHLWVSPTEQAGIFNAGITDYAQDLLGDIVYVEAPQPGTELKAGQACGLVESVKTGSDLHAPLDGVVTAINADLQGTPELINDKPYEAWIFQFKAHNAADVEKLLDAAGYEAQLGQ</sequence>
<dbReference type="InterPro" id="IPR011053">
    <property type="entry name" value="Single_hybrid_motif"/>
</dbReference>
<dbReference type="NCBIfam" id="NF002270">
    <property type="entry name" value="PRK01202.1"/>
    <property type="match status" value="1"/>
</dbReference>
<reference evidence="6 7" key="2">
    <citation type="journal article" date="2011" name="J. Bacteriol.">
        <title>Genomes of three methylotrophs from a single niche uncover genetic and metabolic divergence of Methylophilaceae.</title>
        <authorList>
            <person name="Lapidus A."/>
            <person name="Clum A."/>
            <person name="Labutti K."/>
            <person name="Kaluzhnaya M.G."/>
            <person name="Lim S."/>
            <person name="Beck D.A."/>
            <person name="Glavina Del Rio T."/>
            <person name="Nolan M."/>
            <person name="Mavromatis K."/>
            <person name="Huntemann M."/>
            <person name="Lucas S."/>
            <person name="Lidstrom M.E."/>
            <person name="Ivanova N."/>
            <person name="Chistoserdova L."/>
        </authorList>
    </citation>
    <scope>NUCLEOTIDE SEQUENCE [LARGE SCALE GENOMIC DNA]</scope>
    <source>
        <strain evidence="6 7">SIP3-4</strain>
    </source>
</reference>
<feature type="modified residue" description="N6-lipoyllysine" evidence="3 4">
    <location>
        <position position="65"/>
    </location>
</feature>
<dbReference type="SUPFAM" id="SSF51230">
    <property type="entry name" value="Single hybrid motif"/>
    <property type="match status" value="1"/>
</dbReference>
<dbReference type="GO" id="GO:0019464">
    <property type="term" value="P:glycine decarboxylation via glycine cleavage system"/>
    <property type="evidence" value="ECO:0007669"/>
    <property type="project" value="UniProtKB-UniRule"/>
</dbReference>
<dbReference type="EMBL" id="CP001674">
    <property type="protein sequence ID" value="ACT49491.1"/>
    <property type="molecule type" value="Genomic_DNA"/>
</dbReference>
<dbReference type="InterPro" id="IPR033753">
    <property type="entry name" value="GCV_H/Fam206"/>
</dbReference>
<comment type="function">
    <text evidence="3">The glycine cleavage system catalyzes the degradation of glycine. The H protein shuttles the methylamine group of glycine from the P protein to the T protein.</text>
</comment>
<dbReference type="RefSeq" id="WP_013441069.1">
    <property type="nucleotide sequence ID" value="NC_012969.1"/>
</dbReference>
<dbReference type="KEGG" id="mei:Msip34_0242"/>
<evidence type="ECO:0000256" key="1">
    <source>
        <dbReference type="ARBA" id="ARBA00009249"/>
    </source>
</evidence>
<dbReference type="PANTHER" id="PTHR11715">
    <property type="entry name" value="GLYCINE CLEAVAGE SYSTEM H PROTEIN"/>
    <property type="match status" value="1"/>
</dbReference>
<comment type="similarity">
    <text evidence="1 3">Belongs to the GcvH family.</text>
</comment>
<feature type="domain" description="Lipoyl-binding" evidence="5">
    <location>
        <begin position="24"/>
        <end position="105"/>
    </location>
</feature>
<reference evidence="7" key="1">
    <citation type="submission" date="2009-07" db="EMBL/GenBank/DDBJ databases">
        <title>Complete sequence of chromosome of Methylovorus sp. SIP3-4.</title>
        <authorList>
            <person name="Lucas S."/>
            <person name="Copeland A."/>
            <person name="Lapidus A."/>
            <person name="Glavina del Rio T."/>
            <person name="Tice H."/>
            <person name="Bruce D."/>
            <person name="Goodwin L."/>
            <person name="Pitluck S."/>
            <person name="Clum A."/>
            <person name="Larimer F."/>
            <person name="Land M."/>
            <person name="Hauser L."/>
            <person name="Kyrpides N."/>
            <person name="Mikhailova N."/>
            <person name="Kayluzhnaya M."/>
            <person name="Chistoserdova L."/>
        </authorList>
    </citation>
    <scope>NUCLEOTIDE SEQUENCE [LARGE SCALE GENOMIC DNA]</scope>
    <source>
        <strain evidence="7">SIP3-4</strain>
    </source>
</reference>
<proteinExistence type="inferred from homology"/>
<evidence type="ECO:0000313" key="7">
    <source>
        <dbReference type="Proteomes" id="UP000002743"/>
    </source>
</evidence>
<dbReference type="GO" id="GO:0005829">
    <property type="term" value="C:cytosol"/>
    <property type="evidence" value="ECO:0007669"/>
    <property type="project" value="TreeGrafter"/>
</dbReference>
<name>C6X8M1_METGS</name>
<dbReference type="PROSITE" id="PS50968">
    <property type="entry name" value="BIOTINYL_LIPOYL"/>
    <property type="match status" value="1"/>
</dbReference>
<accession>C6X8M1</accession>
<dbReference type="PANTHER" id="PTHR11715:SF3">
    <property type="entry name" value="GLYCINE CLEAVAGE SYSTEM H PROTEIN-RELATED"/>
    <property type="match status" value="1"/>
</dbReference>
<evidence type="ECO:0000256" key="4">
    <source>
        <dbReference type="PIRSR" id="PIRSR617453-50"/>
    </source>
</evidence>
<evidence type="ECO:0000313" key="6">
    <source>
        <dbReference type="EMBL" id="ACT49491.1"/>
    </source>
</evidence>
<dbReference type="OrthoDB" id="9796712at2"/>
<keyword evidence="7" id="KW-1185">Reference proteome</keyword>
<protein>
    <recommendedName>
        <fullName evidence="3">Glycine cleavage system H protein</fullName>
    </recommendedName>
</protein>
<dbReference type="Proteomes" id="UP000002743">
    <property type="component" value="Chromosome"/>
</dbReference>
<dbReference type="HOGENOM" id="CLU_097408_2_0_4"/>
<dbReference type="GO" id="GO:0005960">
    <property type="term" value="C:glycine cleavage complex"/>
    <property type="evidence" value="ECO:0007669"/>
    <property type="project" value="InterPro"/>
</dbReference>
<dbReference type="AlphaFoldDB" id="C6X8M1"/>
<gene>
    <name evidence="3" type="primary">gcvH</name>
    <name evidence="6" type="ordered locus">Msip34_0242</name>
</gene>
<dbReference type="STRING" id="582744.Msip34_0242"/>
<dbReference type="HAMAP" id="MF_00272">
    <property type="entry name" value="GcvH"/>
    <property type="match status" value="1"/>
</dbReference>
<dbReference type="InterPro" id="IPR017453">
    <property type="entry name" value="GCV_H_sub"/>
</dbReference>
<keyword evidence="2 3" id="KW-0450">Lipoyl</keyword>
<dbReference type="GO" id="GO:0009249">
    <property type="term" value="P:protein lipoylation"/>
    <property type="evidence" value="ECO:0007669"/>
    <property type="project" value="TreeGrafter"/>
</dbReference>
<dbReference type="NCBIfam" id="TIGR00527">
    <property type="entry name" value="gcvH"/>
    <property type="match status" value="1"/>
</dbReference>
<evidence type="ECO:0000256" key="2">
    <source>
        <dbReference type="ARBA" id="ARBA00022823"/>
    </source>
</evidence>
<evidence type="ECO:0000259" key="5">
    <source>
        <dbReference type="PROSITE" id="PS50968"/>
    </source>
</evidence>
<dbReference type="eggNOG" id="COG0509">
    <property type="taxonomic scope" value="Bacteria"/>
</dbReference>
<comment type="subunit">
    <text evidence="3">The glycine cleavage system is composed of four proteins: P, T, L and H.</text>
</comment>
<comment type="cofactor">
    <cofactor evidence="3">
        <name>(R)-lipoate</name>
        <dbReference type="ChEBI" id="CHEBI:83088"/>
    </cofactor>
    <text evidence="3">Binds 1 lipoyl cofactor covalently.</text>
</comment>
<dbReference type="InterPro" id="IPR002930">
    <property type="entry name" value="GCV_H"/>
</dbReference>
<organism evidence="6 7">
    <name type="scientific">Methylovorus glucosotrophus (strain SIP3-4)</name>
    <dbReference type="NCBI Taxonomy" id="582744"/>
    <lineage>
        <taxon>Bacteria</taxon>
        <taxon>Pseudomonadati</taxon>
        <taxon>Pseudomonadota</taxon>
        <taxon>Betaproteobacteria</taxon>
        <taxon>Nitrosomonadales</taxon>
        <taxon>Methylophilaceae</taxon>
        <taxon>Methylovorus</taxon>
    </lineage>
</organism>
<dbReference type="Gene3D" id="2.40.50.100">
    <property type="match status" value="1"/>
</dbReference>
<dbReference type="CDD" id="cd06848">
    <property type="entry name" value="GCS_H"/>
    <property type="match status" value="1"/>
</dbReference>
<dbReference type="Pfam" id="PF01597">
    <property type="entry name" value="GCV_H"/>
    <property type="match status" value="1"/>
</dbReference>
<dbReference type="InterPro" id="IPR000089">
    <property type="entry name" value="Biotin_lipoyl"/>
</dbReference>
<evidence type="ECO:0000256" key="3">
    <source>
        <dbReference type="HAMAP-Rule" id="MF_00272"/>
    </source>
</evidence>